<feature type="compositionally biased region" description="Polar residues" evidence="1">
    <location>
        <begin position="502"/>
        <end position="517"/>
    </location>
</feature>
<organism evidence="2 3">
    <name type="scientific">Abeliophyllum distichum</name>
    <dbReference type="NCBI Taxonomy" id="126358"/>
    <lineage>
        <taxon>Eukaryota</taxon>
        <taxon>Viridiplantae</taxon>
        <taxon>Streptophyta</taxon>
        <taxon>Embryophyta</taxon>
        <taxon>Tracheophyta</taxon>
        <taxon>Spermatophyta</taxon>
        <taxon>Magnoliopsida</taxon>
        <taxon>eudicotyledons</taxon>
        <taxon>Gunneridae</taxon>
        <taxon>Pentapetalae</taxon>
        <taxon>asterids</taxon>
        <taxon>lamiids</taxon>
        <taxon>Lamiales</taxon>
        <taxon>Oleaceae</taxon>
        <taxon>Forsythieae</taxon>
        <taxon>Abeliophyllum</taxon>
    </lineage>
</organism>
<gene>
    <name evidence="2" type="ORF">Adt_33774</name>
</gene>
<evidence type="ECO:0000313" key="2">
    <source>
        <dbReference type="EMBL" id="KAL2480808.1"/>
    </source>
</evidence>
<feature type="region of interest" description="Disordered" evidence="1">
    <location>
        <begin position="471"/>
        <end position="517"/>
    </location>
</feature>
<evidence type="ECO:0000256" key="1">
    <source>
        <dbReference type="SAM" id="MobiDB-lite"/>
    </source>
</evidence>
<sequence>MAEGNGKANEIEPSFDIDDLIELLPDDAMGATNIGMEKEEVLGTSSNINNLNQENKSVNLEKYQVAATQSDIMSPTIRNWNTMDSASDNSINSIAHLQRSTLPNIYTEFPQSQSSCNIVSQSHQNQQLQHQFRNQLTQRPNIQPLSSQFNIYHNNQRQQRPVQQIQNTAFGLQQQQQKIGYQLDSSTMKHHEPFNVLKHSGQMTSEKSLQQISRPMQIRQSLETPSDAETNGVQPKLLTSAFPRSQNPMLVDQQKPVEQSQTALPGLLQVLESTSQFMLTNSAEWVDPVFKQIQLMNSMYLSEVFKQYKRALESGRQATNAESATRSEKTQVFFGKIMQFLQISKTDLMHCPKENVYQLINDIVLNLKRCRTKNPVPLQHHQQLKASSNPSRTPSVQQKGNIFQFNQMNPFHNNTPTSVPQLLMQQGNINLQGSSMNQFQVGSSTGMQKSDPSSLMNSLQYSLMKSRQQYSPSQAQQGISLPQKGSQIGFDHRASGLLPRSSAGTAQHNTTLSTQQMGGNSFNNLDFAVMPLTQNPIVTASQHNRRQDQHLTMQKKLKHPMQQMLTERSKQQMVQKMNEDGKMAQFAGFNQRMLAKPQSSGQHLEQYPWAVLQSSSTPYRVASPQSSQHSSTQLELKDLSSKLSRSTTPLLSTASPSAVPSPLTPVTPSSVPTDQEKIPICFNPISVEERNKVPKAPIEPSLLQSRGISEKQVPISVTHELQKSPLLTESTCPVDYQQSHAKANPVQRLVEVVKSMSRKALHASVRDINAVTCIIDRKSGSLLQGGSRWVVGQDLVDDTRSCEQGDIDLLYGTGMKTRMKRRLCTITADDTTSSFCRSDTFESGQTSEVEFNSTSRMKRLKKEPNDLLLEEIREINHNLIETVVDFVDVKDVSLAGSAEGTVIRCLYNAVQCNRNGKMLTASSQMFSNLLVELFVTADYPNSSPIVLERLPPGCSEAEEVKVLWMKAKSKFSLLLRKFSQPISIKEMAKTWDVCAREVFREFVQNFGGGDFSSTYGKWENCVVAT</sequence>
<feature type="compositionally biased region" description="Polar residues" evidence="1">
    <location>
        <begin position="620"/>
        <end position="634"/>
    </location>
</feature>
<protein>
    <submittedName>
        <fullName evidence="2">Uncharacterized protein</fullName>
    </submittedName>
</protein>
<dbReference type="AlphaFoldDB" id="A0ABD1QXC8"/>
<dbReference type="InterPro" id="IPR044661">
    <property type="entry name" value="MED15a/b/c-like"/>
</dbReference>
<feature type="region of interest" description="Disordered" evidence="1">
    <location>
        <begin position="620"/>
        <end position="674"/>
    </location>
</feature>
<comment type="caution">
    <text evidence="2">The sequence shown here is derived from an EMBL/GenBank/DDBJ whole genome shotgun (WGS) entry which is preliminary data.</text>
</comment>
<dbReference type="PANTHER" id="PTHR33137:SF44">
    <property type="entry name" value="MEDIATOR COMPLEX SUBUNIT 15 KIX DOMAIN-CONTAINING PROTEIN"/>
    <property type="match status" value="1"/>
</dbReference>
<dbReference type="PANTHER" id="PTHR33137">
    <property type="entry name" value="MEDIATOR OF RNA POLYMERASE II TRANSCRIPTION SUBUNIT 15A-RELATED"/>
    <property type="match status" value="1"/>
</dbReference>
<dbReference type="EMBL" id="JBFOLK010000010">
    <property type="protein sequence ID" value="KAL2480808.1"/>
    <property type="molecule type" value="Genomic_DNA"/>
</dbReference>
<evidence type="ECO:0000313" key="3">
    <source>
        <dbReference type="Proteomes" id="UP001604336"/>
    </source>
</evidence>
<feature type="compositionally biased region" description="Low complexity" evidence="1">
    <location>
        <begin position="641"/>
        <end position="673"/>
    </location>
</feature>
<dbReference type="Proteomes" id="UP001604336">
    <property type="component" value="Unassembled WGS sequence"/>
</dbReference>
<name>A0ABD1QXC8_9LAMI</name>
<feature type="compositionally biased region" description="Polar residues" evidence="1">
    <location>
        <begin position="471"/>
        <end position="486"/>
    </location>
</feature>
<reference evidence="3" key="1">
    <citation type="submission" date="2024-07" db="EMBL/GenBank/DDBJ databases">
        <title>Two chromosome-level genome assemblies of Korean endemic species Abeliophyllum distichum and Forsythia ovata (Oleaceae).</title>
        <authorList>
            <person name="Jang H."/>
        </authorList>
    </citation>
    <scope>NUCLEOTIDE SEQUENCE [LARGE SCALE GENOMIC DNA]</scope>
</reference>
<keyword evidence="3" id="KW-1185">Reference proteome</keyword>
<proteinExistence type="predicted"/>
<accession>A0ABD1QXC8</accession>